<feature type="transmembrane region" description="Helical" evidence="4">
    <location>
        <begin position="90"/>
        <end position="111"/>
    </location>
</feature>
<feature type="transmembrane region" description="Helical" evidence="4">
    <location>
        <begin position="58"/>
        <end position="78"/>
    </location>
</feature>
<dbReference type="PROSITE" id="PS50887">
    <property type="entry name" value="GGDEF"/>
    <property type="match status" value="1"/>
</dbReference>
<evidence type="ECO:0000313" key="6">
    <source>
        <dbReference type="EMBL" id="MCW8347414.1"/>
    </source>
</evidence>
<dbReference type="Gene3D" id="3.30.70.270">
    <property type="match status" value="1"/>
</dbReference>
<dbReference type="InterPro" id="IPR029787">
    <property type="entry name" value="Nucleotide_cyclase"/>
</dbReference>
<evidence type="ECO:0000256" key="2">
    <source>
        <dbReference type="ARBA" id="ARBA00012528"/>
    </source>
</evidence>
<evidence type="ECO:0000259" key="5">
    <source>
        <dbReference type="PROSITE" id="PS50887"/>
    </source>
</evidence>
<name>A0A9X3CQ14_9VIBR</name>
<evidence type="ECO:0000256" key="3">
    <source>
        <dbReference type="ARBA" id="ARBA00034247"/>
    </source>
</evidence>
<dbReference type="AlphaFoldDB" id="A0A9X3CQ14"/>
<dbReference type="NCBIfam" id="TIGR00254">
    <property type="entry name" value="GGDEF"/>
    <property type="match status" value="1"/>
</dbReference>
<dbReference type="GO" id="GO:0043709">
    <property type="term" value="P:cell adhesion involved in single-species biofilm formation"/>
    <property type="evidence" value="ECO:0007669"/>
    <property type="project" value="TreeGrafter"/>
</dbReference>
<keyword evidence="7" id="KW-1185">Reference proteome</keyword>
<evidence type="ECO:0000313" key="7">
    <source>
        <dbReference type="Proteomes" id="UP001155587"/>
    </source>
</evidence>
<dbReference type="InterPro" id="IPR043128">
    <property type="entry name" value="Rev_trsase/Diguanyl_cyclase"/>
</dbReference>
<dbReference type="SMART" id="SM00267">
    <property type="entry name" value="GGDEF"/>
    <property type="match status" value="1"/>
</dbReference>
<keyword evidence="4" id="KW-0472">Membrane</keyword>
<accession>A0A9X3CQ14</accession>
<dbReference type="GO" id="GO:0005886">
    <property type="term" value="C:plasma membrane"/>
    <property type="evidence" value="ECO:0007669"/>
    <property type="project" value="TreeGrafter"/>
</dbReference>
<sequence>MFSFLHLTKTLPFQVLRYRVFLDTQIYQPYARFMYGAIATFLLFSISDFLVLQQHSHIIVAARFTLAIIATLSLYFASLHRWRGLPQLEVSLFICAGFIVHHSGIIALSIGNTNYQSGGILLMLYIGTFSRLSFGYSLIAITGILLPYVLYLHPALALLSEAQEYNHYMIVLSTAIFCVLGSYRRELETKTRFTESQQIRSQSIRLSAYSKRLKDLSETDALTQVHNRHYLNLWISQEAQLPSPFNLAFVMLDIDRFKQINDSYGHDVGDSVIKQVASVLLANKPQESQFIRYGGEEFLLIFPATDVNTLAHDVESIRKKCSTVTTLESVHITVSAGVYLANGQNDTILAAINYADKALYQAKQSGRNKTVIPQLLDKPL</sequence>
<comment type="caution">
    <text evidence="6">The sequence shown here is derived from an EMBL/GenBank/DDBJ whole genome shotgun (WGS) entry which is preliminary data.</text>
</comment>
<gene>
    <name evidence="6" type="ORF">MD535_15530</name>
</gene>
<organism evidence="6 7">
    <name type="scientific">Vibrio qingdaonensis</name>
    <dbReference type="NCBI Taxonomy" id="2829491"/>
    <lineage>
        <taxon>Bacteria</taxon>
        <taxon>Pseudomonadati</taxon>
        <taxon>Pseudomonadota</taxon>
        <taxon>Gammaproteobacteria</taxon>
        <taxon>Vibrionales</taxon>
        <taxon>Vibrionaceae</taxon>
        <taxon>Vibrio</taxon>
    </lineage>
</organism>
<proteinExistence type="predicted"/>
<dbReference type="RefSeq" id="WP_265675938.1">
    <property type="nucleotide sequence ID" value="NZ_JAKRRY010000021.1"/>
</dbReference>
<evidence type="ECO:0000256" key="1">
    <source>
        <dbReference type="ARBA" id="ARBA00001946"/>
    </source>
</evidence>
<protein>
    <recommendedName>
        <fullName evidence="2">diguanylate cyclase</fullName>
        <ecNumber evidence="2">2.7.7.65</ecNumber>
    </recommendedName>
</protein>
<dbReference type="InterPro" id="IPR000160">
    <property type="entry name" value="GGDEF_dom"/>
</dbReference>
<dbReference type="EC" id="2.7.7.65" evidence="2"/>
<dbReference type="CDD" id="cd01949">
    <property type="entry name" value="GGDEF"/>
    <property type="match status" value="1"/>
</dbReference>
<dbReference type="Pfam" id="PF00990">
    <property type="entry name" value="GGDEF"/>
    <property type="match status" value="1"/>
</dbReference>
<dbReference type="SUPFAM" id="SSF55073">
    <property type="entry name" value="Nucleotide cyclase"/>
    <property type="match status" value="1"/>
</dbReference>
<feature type="transmembrane region" description="Helical" evidence="4">
    <location>
        <begin position="165"/>
        <end position="183"/>
    </location>
</feature>
<dbReference type="EMBL" id="JAKRRY010000021">
    <property type="protein sequence ID" value="MCW8347414.1"/>
    <property type="molecule type" value="Genomic_DNA"/>
</dbReference>
<keyword evidence="4" id="KW-1133">Transmembrane helix</keyword>
<dbReference type="InterPro" id="IPR050469">
    <property type="entry name" value="Diguanylate_Cyclase"/>
</dbReference>
<comment type="cofactor">
    <cofactor evidence="1">
        <name>Mg(2+)</name>
        <dbReference type="ChEBI" id="CHEBI:18420"/>
    </cofactor>
</comment>
<feature type="transmembrane region" description="Helical" evidence="4">
    <location>
        <begin position="33"/>
        <end position="51"/>
    </location>
</feature>
<dbReference type="Proteomes" id="UP001155587">
    <property type="component" value="Unassembled WGS sequence"/>
</dbReference>
<dbReference type="PANTHER" id="PTHR45138">
    <property type="entry name" value="REGULATORY COMPONENTS OF SENSORY TRANSDUCTION SYSTEM"/>
    <property type="match status" value="1"/>
</dbReference>
<dbReference type="FunFam" id="3.30.70.270:FF:000001">
    <property type="entry name" value="Diguanylate cyclase domain protein"/>
    <property type="match status" value="1"/>
</dbReference>
<dbReference type="GO" id="GO:0052621">
    <property type="term" value="F:diguanylate cyclase activity"/>
    <property type="evidence" value="ECO:0007669"/>
    <property type="project" value="UniProtKB-EC"/>
</dbReference>
<dbReference type="PANTHER" id="PTHR45138:SF9">
    <property type="entry name" value="DIGUANYLATE CYCLASE DGCM-RELATED"/>
    <property type="match status" value="1"/>
</dbReference>
<keyword evidence="4" id="KW-0812">Transmembrane</keyword>
<feature type="transmembrane region" description="Helical" evidence="4">
    <location>
        <begin position="132"/>
        <end position="153"/>
    </location>
</feature>
<reference evidence="6" key="1">
    <citation type="submission" date="2022-02" db="EMBL/GenBank/DDBJ databases">
        <title>Vibrio sp. nov, a new bacterium isolated from seawater.</title>
        <authorList>
            <person name="Yuan Y."/>
        </authorList>
    </citation>
    <scope>NUCLEOTIDE SEQUENCE</scope>
    <source>
        <strain evidence="6">ZSDZ65</strain>
    </source>
</reference>
<evidence type="ECO:0000256" key="4">
    <source>
        <dbReference type="SAM" id="Phobius"/>
    </source>
</evidence>
<feature type="domain" description="GGDEF" evidence="5">
    <location>
        <begin position="245"/>
        <end position="375"/>
    </location>
</feature>
<comment type="catalytic activity">
    <reaction evidence="3">
        <text>2 GTP = 3',3'-c-di-GMP + 2 diphosphate</text>
        <dbReference type="Rhea" id="RHEA:24898"/>
        <dbReference type="ChEBI" id="CHEBI:33019"/>
        <dbReference type="ChEBI" id="CHEBI:37565"/>
        <dbReference type="ChEBI" id="CHEBI:58805"/>
        <dbReference type="EC" id="2.7.7.65"/>
    </reaction>
</comment>
<dbReference type="GO" id="GO:1902201">
    <property type="term" value="P:negative regulation of bacterial-type flagellum-dependent cell motility"/>
    <property type="evidence" value="ECO:0007669"/>
    <property type="project" value="TreeGrafter"/>
</dbReference>